<sequence>MEKVKEPNIDYEVKDCPRCNQSFCPNCITFEEVDFVVFDNDIKWKGTDVCPWCYNQLIDLKAKKEVSSHSSPK</sequence>
<evidence type="ECO:0000313" key="1">
    <source>
        <dbReference type="EMBL" id="KKL49227.1"/>
    </source>
</evidence>
<reference evidence="1" key="1">
    <citation type="journal article" date="2015" name="Nature">
        <title>Complex archaea that bridge the gap between prokaryotes and eukaryotes.</title>
        <authorList>
            <person name="Spang A."/>
            <person name="Saw J.H."/>
            <person name="Jorgensen S.L."/>
            <person name="Zaremba-Niedzwiedzka K."/>
            <person name="Martijn J."/>
            <person name="Lind A.E."/>
            <person name="van Eijk R."/>
            <person name="Schleper C."/>
            <person name="Guy L."/>
            <person name="Ettema T.J."/>
        </authorList>
    </citation>
    <scope>NUCLEOTIDE SEQUENCE</scope>
</reference>
<dbReference type="EMBL" id="LAZR01033033">
    <property type="protein sequence ID" value="KKL49227.1"/>
    <property type="molecule type" value="Genomic_DNA"/>
</dbReference>
<dbReference type="AlphaFoldDB" id="A0A0F9FDK3"/>
<organism evidence="1">
    <name type="scientific">marine sediment metagenome</name>
    <dbReference type="NCBI Taxonomy" id="412755"/>
    <lineage>
        <taxon>unclassified sequences</taxon>
        <taxon>metagenomes</taxon>
        <taxon>ecological metagenomes</taxon>
    </lineage>
</organism>
<name>A0A0F9FDK3_9ZZZZ</name>
<gene>
    <name evidence="1" type="ORF">LCGC14_2317630</name>
</gene>
<dbReference type="InterPro" id="IPR011011">
    <property type="entry name" value="Znf_FYVE_PHD"/>
</dbReference>
<dbReference type="SUPFAM" id="SSF57903">
    <property type="entry name" value="FYVE/PHD zinc finger"/>
    <property type="match status" value="1"/>
</dbReference>
<accession>A0A0F9FDK3</accession>
<comment type="caution">
    <text evidence="1">The sequence shown here is derived from an EMBL/GenBank/DDBJ whole genome shotgun (WGS) entry which is preliminary data.</text>
</comment>
<protein>
    <submittedName>
        <fullName evidence="1">Uncharacterized protein</fullName>
    </submittedName>
</protein>
<proteinExistence type="predicted"/>